<evidence type="ECO:0000256" key="1">
    <source>
        <dbReference type="ARBA" id="ARBA00022801"/>
    </source>
</evidence>
<organism evidence="4 5">
    <name type="scientific">Mycobacterium phage Gruunaga</name>
    <dbReference type="NCBI Taxonomy" id="1897770"/>
    <lineage>
        <taxon>Viruses</taxon>
        <taxon>Duplodnaviria</taxon>
        <taxon>Heunggongvirae</taxon>
        <taxon>Uroviricota</taxon>
        <taxon>Caudoviricetes</taxon>
        <taxon>Gladiatorvirus</taxon>
        <taxon>Gladiatorvirus gladiator</taxon>
    </lineage>
</organism>
<dbReference type="EMBL" id="KX576638">
    <property type="protein sequence ID" value="AOQ28027.1"/>
    <property type="molecule type" value="Genomic_DNA"/>
</dbReference>
<evidence type="ECO:0000313" key="4">
    <source>
        <dbReference type="EMBL" id="AOQ28027.1"/>
    </source>
</evidence>
<keyword evidence="1" id="KW-0378">Hydrolase</keyword>
<dbReference type="Gene3D" id="3.30.1380.10">
    <property type="match status" value="1"/>
</dbReference>
<dbReference type="InterPro" id="IPR009045">
    <property type="entry name" value="Zn_M74/Hedgehog-like"/>
</dbReference>
<dbReference type="Proteomes" id="UP000221721">
    <property type="component" value="Segment"/>
</dbReference>
<sequence>MALGAPMENGWPECDLSDCDYATVPGTPLRLPFRKGHPFVILQAFLRDLNEFVEPLMNARGATDEGSWTDNNSVYTSNHKGATAFDYNWSDHPMGNALAGWHGSVLISGEQEPAVRDLLRFYTYRGIQLVWWGNDWYSPKDSMHFQMGYSTVNNPAIVQEFIGKFIRPDGYSTYRRGSSAVVPTELTVPLTPAANGRWTSPSPAWAHLIMRESGGNPTIIQQIHDVNSGGNEAEGLFQITPRTWKAHNGTDFATSARFATPQQQAIVAARIITRNPSGSDWGAGLPGREDAAQLRAGLVPTQTTNDPLEELMAMEVESFSIYATPGEPKIPVHVMIQSLDAHGPHEPYIEEQARHGDRDAIFRVARTAAGKGKYGDAPGPVKQASRVLKELEEAGVLAEYLKGN</sequence>
<dbReference type="SUPFAM" id="SSF53955">
    <property type="entry name" value="Lysozyme-like"/>
    <property type="match status" value="1"/>
</dbReference>
<dbReference type="InterPro" id="IPR010618">
    <property type="entry name" value="RPF"/>
</dbReference>
<evidence type="ECO:0000259" key="2">
    <source>
        <dbReference type="Pfam" id="PF06737"/>
    </source>
</evidence>
<dbReference type="InterPro" id="IPR039561">
    <property type="entry name" value="Peptidase_M15C"/>
</dbReference>
<accession>A0A1C9LYQ7</accession>
<dbReference type="Pfam" id="PF13539">
    <property type="entry name" value="Peptidase_M15_4"/>
    <property type="match status" value="1"/>
</dbReference>
<protein>
    <submittedName>
        <fullName evidence="4">Lysin A</fullName>
    </submittedName>
</protein>
<name>A0A1C9LYQ7_9CAUD</name>
<dbReference type="Pfam" id="PF06737">
    <property type="entry name" value="Transglycosylas"/>
    <property type="match status" value="1"/>
</dbReference>
<feature type="domain" description="Resuscitation-promoting factor core lysozyme-like" evidence="2">
    <location>
        <begin position="202"/>
        <end position="275"/>
    </location>
</feature>
<dbReference type="Gene3D" id="1.10.530.10">
    <property type="match status" value="1"/>
</dbReference>
<dbReference type="GO" id="GO:0008233">
    <property type="term" value="F:peptidase activity"/>
    <property type="evidence" value="ECO:0007669"/>
    <property type="project" value="InterPro"/>
</dbReference>
<feature type="domain" description="Peptidase M15C" evidence="3">
    <location>
        <begin position="76"/>
        <end position="147"/>
    </location>
</feature>
<evidence type="ECO:0000313" key="5">
    <source>
        <dbReference type="Proteomes" id="UP000221721"/>
    </source>
</evidence>
<proteinExistence type="predicted"/>
<dbReference type="InterPro" id="IPR023346">
    <property type="entry name" value="Lysozyme-like_dom_sf"/>
</dbReference>
<evidence type="ECO:0000259" key="3">
    <source>
        <dbReference type="Pfam" id="PF13539"/>
    </source>
</evidence>
<gene>
    <name evidence="4" type="ORF">SEA_GRUUNAGA_13</name>
</gene>
<reference evidence="4 5" key="1">
    <citation type="submission" date="2016-07" db="EMBL/GenBank/DDBJ databases">
        <authorList>
            <person name="Crews N.M."/>
            <person name="Broadbent M.R."/>
            <person name="Baker C.M."/>
            <person name="Li L."/>
            <person name="Squire M.C."/>
            <person name="Watkins H.A."/>
            <person name="Rinehart C.A."/>
            <person name="King R.A."/>
            <person name="Staples A.K."/>
            <person name="Rowland N.S."/>
            <person name="Gaffney B.L."/>
            <person name="Ball S.L."/>
            <person name="Garlena R.A."/>
            <person name="Russell D.A."/>
            <person name="Pope W.H."/>
            <person name="Jacobs-Sera D."/>
            <person name="Hendrix R.W."/>
            <person name="Hatfull G.F."/>
        </authorList>
    </citation>
    <scope>NUCLEOTIDE SEQUENCE [LARGE SCALE GENOMIC DNA]</scope>
</reference>